<dbReference type="InterPro" id="IPR047145">
    <property type="entry name" value="FRMD6-like"/>
</dbReference>
<organism evidence="5">
    <name type="scientific">Enterobius vermicularis</name>
    <name type="common">Human pinworm</name>
    <dbReference type="NCBI Taxonomy" id="51028"/>
    <lineage>
        <taxon>Eukaryota</taxon>
        <taxon>Metazoa</taxon>
        <taxon>Ecdysozoa</taxon>
        <taxon>Nematoda</taxon>
        <taxon>Chromadorea</taxon>
        <taxon>Rhabditida</taxon>
        <taxon>Spirurina</taxon>
        <taxon>Oxyuridomorpha</taxon>
        <taxon>Oxyuroidea</taxon>
        <taxon>Oxyuridae</taxon>
        <taxon>Enterobius</taxon>
    </lineage>
</organism>
<dbReference type="OrthoDB" id="5957665at2759"/>
<dbReference type="SUPFAM" id="SSF50729">
    <property type="entry name" value="PH domain-like"/>
    <property type="match status" value="1"/>
</dbReference>
<sequence>MVGKRGWFESLQTTSRVPSSTSVEQNDNPKEELESGKLPAYNSSLVYIINSLQHALPSGLKCLQVHTLFKETITLAVHVSSSFFFVVFVLCNDYFPKCRVRDVYLCCCEHLKMKESILLGLASRVPSEGLGGDRPRHEYYFLDFDSKVAKYGPKHWRFSYPWGRPFLVLHLRVRIYLPDAHTIRCPVVLQYYYQQLRENLLDQWSTPESVSEERCWKMASVAYEADSLNDDQTESNKAQYFPLWVINTRGLDYVRRNLRNIENEAIQEFCEQASSSPFALNCHLYGLRQYKVDTVDNAFIGIIGLEMSDVGDDGGRNLRRTLPWGDIVLLSFNKRKLKMLGANGSCTSLYAHSEEKARYLFEFCKIVHQAVLRINQYFYSCRERFERTSEEDRKVEKPNRNDTDLRLISSEEGISVSSPEPNNEEPSKTNVLETAVRKISLIDNIPAASVPASESLIEQVFPKPPPIDTSLGRQTTEACSCEKFEE</sequence>
<feature type="compositionally biased region" description="Polar residues" evidence="1">
    <location>
        <begin position="10"/>
        <end position="26"/>
    </location>
</feature>
<dbReference type="WBParaSite" id="EVEC_0000026801-mRNA-1">
    <property type="protein sequence ID" value="EVEC_0000026801-mRNA-1"/>
    <property type="gene ID" value="EVEC_0000026801"/>
</dbReference>
<proteinExistence type="predicted"/>
<reference evidence="3 4" key="2">
    <citation type="submission" date="2018-10" db="EMBL/GenBank/DDBJ databases">
        <authorList>
            <consortium name="Pathogen Informatics"/>
        </authorList>
    </citation>
    <scope>NUCLEOTIDE SEQUENCE [LARGE SCALE GENOMIC DNA]</scope>
</reference>
<keyword evidence="4" id="KW-1185">Reference proteome</keyword>
<evidence type="ECO:0000313" key="3">
    <source>
        <dbReference type="EMBL" id="VDD85049.1"/>
    </source>
</evidence>
<dbReference type="CDD" id="cd14473">
    <property type="entry name" value="FERM_B-lobe"/>
    <property type="match status" value="1"/>
</dbReference>
<evidence type="ECO:0000313" key="4">
    <source>
        <dbReference type="Proteomes" id="UP000274131"/>
    </source>
</evidence>
<dbReference type="Pfam" id="PF00373">
    <property type="entry name" value="FERM_M"/>
    <property type="match status" value="1"/>
</dbReference>
<dbReference type="InterPro" id="IPR019749">
    <property type="entry name" value="Band_41_domain"/>
</dbReference>
<dbReference type="InterPro" id="IPR000299">
    <property type="entry name" value="FERM_domain"/>
</dbReference>
<dbReference type="Proteomes" id="UP000274131">
    <property type="component" value="Unassembled WGS sequence"/>
</dbReference>
<dbReference type="GO" id="GO:0035332">
    <property type="term" value="P:positive regulation of hippo signaling"/>
    <property type="evidence" value="ECO:0007669"/>
    <property type="project" value="TreeGrafter"/>
</dbReference>
<dbReference type="GO" id="GO:0098592">
    <property type="term" value="C:cytoplasmic side of apical plasma membrane"/>
    <property type="evidence" value="ECO:0007669"/>
    <property type="project" value="TreeGrafter"/>
</dbReference>
<reference evidence="5" key="1">
    <citation type="submission" date="2017-02" db="UniProtKB">
        <authorList>
            <consortium name="WormBaseParasite"/>
        </authorList>
    </citation>
    <scope>IDENTIFICATION</scope>
</reference>
<gene>
    <name evidence="3" type="ORF">EVEC_LOCUS192</name>
</gene>
<feature type="region of interest" description="Disordered" evidence="1">
    <location>
        <begin position="389"/>
        <end position="429"/>
    </location>
</feature>
<evidence type="ECO:0000256" key="1">
    <source>
        <dbReference type="SAM" id="MobiDB-lite"/>
    </source>
</evidence>
<dbReference type="EMBL" id="UXUI01000121">
    <property type="protein sequence ID" value="VDD85049.1"/>
    <property type="molecule type" value="Genomic_DNA"/>
</dbReference>
<dbReference type="PANTHER" id="PTHR13429">
    <property type="entry name" value="FERM DOMAIN (PROTEIN4.1-EZRIN-RADIXIN-MOESIN) FAMILY"/>
    <property type="match status" value="1"/>
</dbReference>
<dbReference type="InterPro" id="IPR035963">
    <property type="entry name" value="FERM_2"/>
</dbReference>
<feature type="domain" description="FERM" evidence="2">
    <location>
        <begin position="73"/>
        <end position="375"/>
    </location>
</feature>
<dbReference type="SUPFAM" id="SSF47031">
    <property type="entry name" value="Second domain of FERM"/>
    <property type="match status" value="1"/>
</dbReference>
<protein>
    <submittedName>
        <fullName evidence="5">FERM domain-containing protein</fullName>
    </submittedName>
</protein>
<dbReference type="SMART" id="SM00295">
    <property type="entry name" value="B41"/>
    <property type="match status" value="1"/>
</dbReference>
<evidence type="ECO:0000259" key="2">
    <source>
        <dbReference type="PROSITE" id="PS50057"/>
    </source>
</evidence>
<evidence type="ECO:0000313" key="5">
    <source>
        <dbReference type="WBParaSite" id="EVEC_0000026801-mRNA-1"/>
    </source>
</evidence>
<accession>A0A0N4USX7</accession>
<dbReference type="AlphaFoldDB" id="A0A0N4USX7"/>
<feature type="region of interest" description="Disordered" evidence="1">
    <location>
        <begin position="1"/>
        <end position="35"/>
    </location>
</feature>
<dbReference type="PANTHER" id="PTHR13429:SF5">
    <property type="entry name" value="PROTEIN EXPANDED"/>
    <property type="match status" value="1"/>
</dbReference>
<dbReference type="PROSITE" id="PS50057">
    <property type="entry name" value="FERM_3"/>
    <property type="match status" value="1"/>
</dbReference>
<name>A0A0N4USX7_ENTVE</name>
<feature type="region of interest" description="Disordered" evidence="1">
    <location>
        <begin position="457"/>
        <end position="486"/>
    </location>
</feature>
<dbReference type="InterPro" id="IPR019748">
    <property type="entry name" value="FERM_central"/>
</dbReference>
<dbReference type="STRING" id="51028.A0A0N4USX7"/>
<feature type="compositionally biased region" description="Basic and acidic residues" evidence="1">
    <location>
        <begin position="389"/>
        <end position="405"/>
    </location>
</feature>